<dbReference type="Proteomes" id="UP000189004">
    <property type="component" value="Unassembled WGS sequence"/>
</dbReference>
<dbReference type="RefSeq" id="WP_077690942.1">
    <property type="nucleotide sequence ID" value="NZ_JACCHL010000001.1"/>
</dbReference>
<dbReference type="Proteomes" id="UP000584931">
    <property type="component" value="Unassembled WGS sequence"/>
</dbReference>
<protein>
    <recommendedName>
        <fullName evidence="5">Resolvase/invertase-type recombinase catalytic domain-containing protein</fullName>
    </recommendedName>
</protein>
<accession>A0A7Y9X7W7</accession>
<evidence type="ECO:0000313" key="1">
    <source>
        <dbReference type="EMBL" id="NYH50684.1"/>
    </source>
</evidence>
<sequence length="107" mass="12220">MQPAIYGYMRIVCGNALDEEVQHVKQELAQHAAREGFSLGEVFTEGMTRSESAFYTMLDALKRHGVKDVIVPSLWHFARLPGLQEAMRKHIEHETGARIWVVQGQQR</sequence>
<comment type="caution">
    <text evidence="2">The sequence shown here is derived from an EMBL/GenBank/DDBJ whole genome shotgun (WGS) entry which is preliminary data.</text>
</comment>
<dbReference type="OrthoDB" id="4558312at2"/>
<evidence type="ECO:0000313" key="4">
    <source>
        <dbReference type="Proteomes" id="UP000584931"/>
    </source>
</evidence>
<organism evidence="2 3">
    <name type="scientific">Nocardiopsis sinuspersici</name>
    <dbReference type="NCBI Taxonomy" id="501010"/>
    <lineage>
        <taxon>Bacteria</taxon>
        <taxon>Bacillati</taxon>
        <taxon>Actinomycetota</taxon>
        <taxon>Actinomycetes</taxon>
        <taxon>Streptosporangiales</taxon>
        <taxon>Nocardiopsidaceae</taxon>
        <taxon>Nocardiopsis</taxon>
    </lineage>
</organism>
<dbReference type="EMBL" id="MCOK01000001">
    <property type="protein sequence ID" value="OOC54539.1"/>
    <property type="molecule type" value="Genomic_DNA"/>
</dbReference>
<accession>A0A1V3C239</accession>
<evidence type="ECO:0000313" key="3">
    <source>
        <dbReference type="Proteomes" id="UP000189004"/>
    </source>
</evidence>
<reference evidence="2" key="2">
    <citation type="submission" date="2016-08" db="EMBL/GenBank/DDBJ databases">
        <authorList>
            <person name="Seilhamer J.J."/>
        </authorList>
    </citation>
    <scope>NUCLEOTIDE SEQUENCE [LARGE SCALE GENOMIC DNA]</scope>
    <source>
        <strain evidence="2">UTMC102</strain>
    </source>
</reference>
<dbReference type="STRING" id="501010.NOSIN_12570"/>
<evidence type="ECO:0000313" key="2">
    <source>
        <dbReference type="EMBL" id="OOC54539.1"/>
    </source>
</evidence>
<reference evidence="3" key="1">
    <citation type="submission" date="2016-08" db="EMBL/GenBank/DDBJ databases">
        <authorList>
            <person name="Tokovenko B."/>
            <person name="Kalinowski J."/>
        </authorList>
    </citation>
    <scope>NUCLEOTIDE SEQUENCE [LARGE SCALE GENOMIC DNA]</scope>
    <source>
        <strain evidence="3">UTMC102</strain>
    </source>
</reference>
<gene>
    <name evidence="1" type="ORF">HNR06_000273</name>
    <name evidence="2" type="ORF">NOSIN_12570</name>
</gene>
<name>A0A1V3C239_9ACTN</name>
<reference evidence="1 4" key="3">
    <citation type="submission" date="2020-07" db="EMBL/GenBank/DDBJ databases">
        <title>Sequencing the genomes of 1000 actinobacteria strains.</title>
        <authorList>
            <person name="Klenk H.-P."/>
        </authorList>
    </citation>
    <scope>NUCLEOTIDE SEQUENCE [LARGE SCALE GENOMIC DNA]</scope>
    <source>
        <strain evidence="1 4">DSM 45278</strain>
    </source>
</reference>
<keyword evidence="3" id="KW-1185">Reference proteome</keyword>
<dbReference type="EMBL" id="JACCHL010000001">
    <property type="protein sequence ID" value="NYH50684.1"/>
    <property type="molecule type" value="Genomic_DNA"/>
</dbReference>
<evidence type="ECO:0008006" key="5">
    <source>
        <dbReference type="Google" id="ProtNLM"/>
    </source>
</evidence>
<proteinExistence type="predicted"/>
<dbReference type="AlphaFoldDB" id="A0A1V3C239"/>